<dbReference type="Gene3D" id="3.40.50.1820">
    <property type="entry name" value="alpha/beta hydrolase"/>
    <property type="match status" value="1"/>
</dbReference>
<dbReference type="AlphaFoldDB" id="A0A8H4P8J5"/>
<accession>A0A8H4P8J5</accession>
<sequence length="251" mass="28289">MTMPSLFGEFRDGPFVGLGYSTPSYTGVTDSHGRFFYEAGDLVTFFIGYFELGCAKGAPTLTLASLDNKPDTDLFRPTTVNRARFLLSFSHDLDFRNGVTIDDKIRDAVKKHSENLSFDSEIGSFEKKISVHAAFNELGARLREVAEVRNHLRRSLNGIELLRDVQIPTRDGSWLGADVFLPIGNGPSPTLMNMSVDGRAFRVGVIRTDDDLQTSEEREDAWHENKRDDIPPFFKWSEAAFRPNASTWHYV</sequence>
<dbReference type="InterPro" id="IPR029058">
    <property type="entry name" value="AB_hydrolase_fold"/>
</dbReference>
<keyword evidence="2" id="KW-1185">Reference proteome</keyword>
<dbReference type="Proteomes" id="UP000554235">
    <property type="component" value="Unassembled WGS sequence"/>
</dbReference>
<proteinExistence type="predicted"/>
<protein>
    <submittedName>
        <fullName evidence="1">Uncharacterized protein</fullName>
    </submittedName>
</protein>
<reference evidence="1 2" key="1">
    <citation type="submission" date="2020-01" db="EMBL/GenBank/DDBJ databases">
        <title>Identification and distribution of gene clusters putatively required for synthesis of sphingolipid metabolism inhibitors in phylogenetically diverse species of the filamentous fungus Fusarium.</title>
        <authorList>
            <person name="Kim H.-S."/>
            <person name="Busman M."/>
            <person name="Brown D.W."/>
            <person name="Divon H."/>
            <person name="Uhlig S."/>
            <person name="Proctor R.H."/>
        </authorList>
    </citation>
    <scope>NUCLEOTIDE SEQUENCE [LARGE SCALE GENOMIC DNA]</scope>
    <source>
        <strain evidence="1 2">NRRL 20459</strain>
    </source>
</reference>
<name>A0A8H4P8J5_9HYPO</name>
<comment type="caution">
    <text evidence="1">The sequence shown here is derived from an EMBL/GenBank/DDBJ whole genome shotgun (WGS) entry which is preliminary data.</text>
</comment>
<dbReference type="EMBL" id="JAADYS010002006">
    <property type="protein sequence ID" value="KAF4460141.1"/>
    <property type="molecule type" value="Genomic_DNA"/>
</dbReference>
<dbReference type="OrthoDB" id="416441at2759"/>
<evidence type="ECO:0000313" key="2">
    <source>
        <dbReference type="Proteomes" id="UP000554235"/>
    </source>
</evidence>
<organism evidence="1 2">
    <name type="scientific">Fusarium albosuccineum</name>
    <dbReference type="NCBI Taxonomy" id="1237068"/>
    <lineage>
        <taxon>Eukaryota</taxon>
        <taxon>Fungi</taxon>
        <taxon>Dikarya</taxon>
        <taxon>Ascomycota</taxon>
        <taxon>Pezizomycotina</taxon>
        <taxon>Sordariomycetes</taxon>
        <taxon>Hypocreomycetidae</taxon>
        <taxon>Hypocreales</taxon>
        <taxon>Nectriaceae</taxon>
        <taxon>Fusarium</taxon>
        <taxon>Fusarium decemcellulare species complex</taxon>
    </lineage>
</organism>
<gene>
    <name evidence="1" type="ORF">FALBO_13090</name>
</gene>
<evidence type="ECO:0000313" key="1">
    <source>
        <dbReference type="EMBL" id="KAF4460141.1"/>
    </source>
</evidence>